<sequence>QKLTRITQEKNEEEILVNRRKHKLILEGVNRNIVEVLLFRQLKQVKAKSVYIP</sequence>
<organism evidence="1 2">
    <name type="scientific">Gigaspora margarita</name>
    <dbReference type="NCBI Taxonomy" id="4874"/>
    <lineage>
        <taxon>Eukaryota</taxon>
        <taxon>Fungi</taxon>
        <taxon>Fungi incertae sedis</taxon>
        <taxon>Mucoromycota</taxon>
        <taxon>Glomeromycotina</taxon>
        <taxon>Glomeromycetes</taxon>
        <taxon>Diversisporales</taxon>
        <taxon>Gigasporaceae</taxon>
        <taxon>Gigaspora</taxon>
    </lineage>
</organism>
<name>A0ABN7XD24_GIGMA</name>
<proteinExistence type="predicted"/>
<keyword evidence="2" id="KW-1185">Reference proteome</keyword>
<protein>
    <submittedName>
        <fullName evidence="1">45711_t:CDS:1</fullName>
    </submittedName>
</protein>
<evidence type="ECO:0000313" key="2">
    <source>
        <dbReference type="Proteomes" id="UP000789901"/>
    </source>
</evidence>
<dbReference type="EMBL" id="CAJVQB010120163">
    <property type="protein sequence ID" value="CAG8853114.1"/>
    <property type="molecule type" value="Genomic_DNA"/>
</dbReference>
<dbReference type="Proteomes" id="UP000789901">
    <property type="component" value="Unassembled WGS sequence"/>
</dbReference>
<accession>A0ABN7XD24</accession>
<feature type="non-terminal residue" evidence="1">
    <location>
        <position position="1"/>
    </location>
</feature>
<gene>
    <name evidence="1" type="ORF">GMARGA_LOCUS41935</name>
</gene>
<evidence type="ECO:0000313" key="1">
    <source>
        <dbReference type="EMBL" id="CAG8853114.1"/>
    </source>
</evidence>
<comment type="caution">
    <text evidence="1">The sequence shown here is derived from an EMBL/GenBank/DDBJ whole genome shotgun (WGS) entry which is preliminary data.</text>
</comment>
<reference evidence="1 2" key="1">
    <citation type="submission" date="2021-06" db="EMBL/GenBank/DDBJ databases">
        <authorList>
            <person name="Kallberg Y."/>
            <person name="Tangrot J."/>
            <person name="Rosling A."/>
        </authorList>
    </citation>
    <scope>NUCLEOTIDE SEQUENCE [LARGE SCALE GENOMIC DNA]</scope>
    <source>
        <strain evidence="1 2">120-4 pot B 10/14</strain>
    </source>
</reference>